<protein>
    <recommendedName>
        <fullName evidence="1">UPF0342 protein DW687_05755</fullName>
    </recommendedName>
</protein>
<dbReference type="InterPro" id="IPR010368">
    <property type="entry name" value="Com_YlbF"/>
</dbReference>
<accession>A0A3E3DYA3</accession>
<evidence type="ECO:0000256" key="1">
    <source>
        <dbReference type="HAMAP-Rule" id="MF_01526"/>
    </source>
</evidence>
<evidence type="ECO:0000313" key="2">
    <source>
        <dbReference type="EMBL" id="RGD74271.1"/>
    </source>
</evidence>
<dbReference type="EMBL" id="QUSM01000003">
    <property type="protein sequence ID" value="RGD74271.1"/>
    <property type="molecule type" value="Genomic_DNA"/>
</dbReference>
<dbReference type="Pfam" id="PF06133">
    <property type="entry name" value="Com_YlbF"/>
    <property type="match status" value="1"/>
</dbReference>
<dbReference type="SUPFAM" id="SSF158622">
    <property type="entry name" value="YheA/YmcA-like"/>
    <property type="match status" value="1"/>
</dbReference>
<dbReference type="HAMAP" id="MF_01526">
    <property type="entry name" value="UPF0342"/>
    <property type="match status" value="1"/>
</dbReference>
<sequence length="119" mass="13946">MNVYDKANDLAKAIKESDEFKRYKDAAVKVDQSEEHKKMIKNFMDFQYEFYLAQMKGEQPDEKRVEEFNVLYSTISNITDIKEFMEAQMYFARLMEDIQKTVAEASDTGLAFLNELVGN</sequence>
<comment type="similarity">
    <text evidence="1">Belongs to the UPF0342 family.</text>
</comment>
<proteinExistence type="inferred from homology"/>
<dbReference type="Gene3D" id="1.20.1500.10">
    <property type="entry name" value="YheA/YmcA-like"/>
    <property type="match status" value="1"/>
</dbReference>
<name>A0A3E3DYA3_9FIRM</name>
<comment type="caution">
    <text evidence="2">The sequence shown here is derived from an EMBL/GenBank/DDBJ whole genome shotgun (WGS) entry which is preliminary data.</text>
</comment>
<dbReference type="Proteomes" id="UP000261212">
    <property type="component" value="Unassembled WGS sequence"/>
</dbReference>
<evidence type="ECO:0000313" key="3">
    <source>
        <dbReference type="Proteomes" id="UP000261212"/>
    </source>
</evidence>
<dbReference type="InterPro" id="IPR023378">
    <property type="entry name" value="YheA/YmcA-like_dom_sf"/>
</dbReference>
<reference evidence="2 3" key="1">
    <citation type="submission" date="2018-08" db="EMBL/GenBank/DDBJ databases">
        <title>A genome reference for cultivated species of the human gut microbiota.</title>
        <authorList>
            <person name="Zou Y."/>
            <person name="Xue W."/>
            <person name="Luo G."/>
        </authorList>
    </citation>
    <scope>NUCLEOTIDE SEQUENCE [LARGE SCALE GENOMIC DNA]</scope>
    <source>
        <strain evidence="2 3">AM25-6</strain>
    </source>
</reference>
<gene>
    <name evidence="2" type="ORF">DW687_05755</name>
</gene>
<organism evidence="2 3">
    <name type="scientific">Anaerofustis stercorihominis</name>
    <dbReference type="NCBI Taxonomy" id="214853"/>
    <lineage>
        <taxon>Bacteria</taxon>
        <taxon>Bacillati</taxon>
        <taxon>Bacillota</taxon>
        <taxon>Clostridia</taxon>
        <taxon>Eubacteriales</taxon>
        <taxon>Eubacteriaceae</taxon>
        <taxon>Anaerofustis</taxon>
    </lineage>
</organism>
<dbReference type="RefSeq" id="WP_117532068.1">
    <property type="nucleotide sequence ID" value="NZ_QUSM01000003.1"/>
</dbReference>
<dbReference type="AlphaFoldDB" id="A0A3E3DYA3"/>